<name>A0A1J1IVM3_9DIPT</name>
<protein>
    <submittedName>
        <fullName evidence="2">CLUMA_CG017328, isoform A</fullName>
    </submittedName>
</protein>
<organism evidence="2 3">
    <name type="scientific">Clunio marinus</name>
    <dbReference type="NCBI Taxonomy" id="568069"/>
    <lineage>
        <taxon>Eukaryota</taxon>
        <taxon>Metazoa</taxon>
        <taxon>Ecdysozoa</taxon>
        <taxon>Arthropoda</taxon>
        <taxon>Hexapoda</taxon>
        <taxon>Insecta</taxon>
        <taxon>Pterygota</taxon>
        <taxon>Neoptera</taxon>
        <taxon>Endopterygota</taxon>
        <taxon>Diptera</taxon>
        <taxon>Nematocera</taxon>
        <taxon>Chironomoidea</taxon>
        <taxon>Chironomidae</taxon>
        <taxon>Clunio</taxon>
    </lineage>
</organism>
<dbReference type="Proteomes" id="UP000183832">
    <property type="component" value="Unassembled WGS sequence"/>
</dbReference>
<keyword evidence="3" id="KW-1185">Reference proteome</keyword>
<reference evidence="2 3" key="1">
    <citation type="submission" date="2015-04" db="EMBL/GenBank/DDBJ databases">
        <authorList>
            <person name="Syromyatnikov M.Y."/>
            <person name="Popov V.N."/>
        </authorList>
    </citation>
    <scope>NUCLEOTIDE SEQUENCE [LARGE SCALE GENOMIC DNA]</scope>
</reference>
<keyword evidence="1" id="KW-1133">Transmembrane helix</keyword>
<evidence type="ECO:0000313" key="3">
    <source>
        <dbReference type="Proteomes" id="UP000183832"/>
    </source>
</evidence>
<feature type="transmembrane region" description="Helical" evidence="1">
    <location>
        <begin position="33"/>
        <end position="54"/>
    </location>
</feature>
<dbReference type="GO" id="GO:0099590">
    <property type="term" value="P:neurotransmitter receptor internalization"/>
    <property type="evidence" value="ECO:0007669"/>
    <property type="project" value="TreeGrafter"/>
</dbReference>
<dbReference type="GO" id="GO:0032281">
    <property type="term" value="C:AMPA glutamate receptor complex"/>
    <property type="evidence" value="ECO:0007669"/>
    <property type="project" value="TreeGrafter"/>
</dbReference>
<evidence type="ECO:0000313" key="2">
    <source>
        <dbReference type="EMBL" id="CRL04223.1"/>
    </source>
</evidence>
<dbReference type="GO" id="GO:0019226">
    <property type="term" value="P:transmission of nerve impulse"/>
    <property type="evidence" value="ECO:0007669"/>
    <property type="project" value="TreeGrafter"/>
</dbReference>
<keyword evidence="1" id="KW-0472">Membrane</keyword>
<dbReference type="GO" id="GO:0098943">
    <property type="term" value="P:neurotransmitter receptor transport, postsynaptic endosome to lysosome"/>
    <property type="evidence" value="ECO:0007669"/>
    <property type="project" value="TreeGrafter"/>
</dbReference>
<dbReference type="GO" id="GO:0005245">
    <property type="term" value="F:voltage-gated calcium channel activity"/>
    <property type="evidence" value="ECO:0007669"/>
    <property type="project" value="TreeGrafter"/>
</dbReference>
<dbReference type="OrthoDB" id="9990458at2759"/>
<feature type="non-terminal residue" evidence="2">
    <location>
        <position position="98"/>
    </location>
</feature>
<dbReference type="GO" id="GO:0051968">
    <property type="term" value="P:positive regulation of synaptic transmission, glutamatergic"/>
    <property type="evidence" value="ECO:0007669"/>
    <property type="project" value="TreeGrafter"/>
</dbReference>
<dbReference type="GO" id="GO:0098839">
    <property type="term" value="C:postsynaptic density membrane"/>
    <property type="evidence" value="ECO:0007669"/>
    <property type="project" value="TreeGrafter"/>
</dbReference>
<dbReference type="STRING" id="568069.A0A1J1IVM3"/>
<evidence type="ECO:0000256" key="1">
    <source>
        <dbReference type="SAM" id="Phobius"/>
    </source>
</evidence>
<dbReference type="EMBL" id="CVRI01000063">
    <property type="protein sequence ID" value="CRL04223.1"/>
    <property type="molecule type" value="Genomic_DNA"/>
</dbReference>
<keyword evidence="1" id="KW-0812">Transmembrane</keyword>
<dbReference type="GO" id="GO:0016247">
    <property type="term" value="F:channel regulator activity"/>
    <property type="evidence" value="ECO:0007669"/>
    <property type="project" value="TreeGrafter"/>
</dbReference>
<sequence>MFISIFKSEVYHKLRPESQSKELLFHFNYGQSFFLYVIGFVVVELSGILNVCLFNKLQKQTQQSQLNNYVKVGVAKSESSAAPKMCQHRVAFPSIVEN</sequence>
<dbReference type="PANTHER" id="PTHR12107">
    <property type="entry name" value="VOLTAGE-DEPENDENT CALCIUM CHANNEL GAMMA SUBUNIT"/>
    <property type="match status" value="1"/>
</dbReference>
<gene>
    <name evidence="2" type="ORF">CLUMA_CG017328</name>
</gene>
<accession>A0A1J1IVM3</accession>
<dbReference type="InterPro" id="IPR051072">
    <property type="entry name" value="CACNG_subunit"/>
</dbReference>
<dbReference type="Gene3D" id="1.20.140.150">
    <property type="match status" value="1"/>
</dbReference>
<dbReference type="PANTHER" id="PTHR12107:SF0">
    <property type="entry name" value="STARGAZIN (MAMMALIAN CALCIUM CHANNEL) HOMOLOG"/>
    <property type="match status" value="1"/>
</dbReference>
<dbReference type="GO" id="GO:0098970">
    <property type="term" value="P:postsynaptic neurotransmitter receptor diffusion trapping"/>
    <property type="evidence" value="ECO:0007669"/>
    <property type="project" value="TreeGrafter"/>
</dbReference>
<dbReference type="AlphaFoldDB" id="A0A1J1IVM3"/>
<proteinExistence type="predicted"/>